<dbReference type="AlphaFoldDB" id="A0A8J7LJ99"/>
<dbReference type="SUPFAM" id="SSF49777">
    <property type="entry name" value="PEBP-like"/>
    <property type="match status" value="1"/>
</dbReference>
<name>A0A8J7LJ99_9NOST</name>
<keyword evidence="2" id="KW-1185">Reference proteome</keyword>
<evidence type="ECO:0000313" key="2">
    <source>
        <dbReference type="Proteomes" id="UP000662314"/>
    </source>
</evidence>
<dbReference type="InterPro" id="IPR008914">
    <property type="entry name" value="PEBP"/>
</dbReference>
<dbReference type="CDD" id="cd00865">
    <property type="entry name" value="PEBP_bact_arch"/>
    <property type="match status" value="1"/>
</dbReference>
<protein>
    <submittedName>
        <fullName evidence="1">YbhB/YbcL family Raf kinase inhibitor-like protein</fullName>
    </submittedName>
</protein>
<dbReference type="NCBIfam" id="TIGR00481">
    <property type="entry name" value="YbhB/YbcL family Raf kinase inhibitor-like protein"/>
    <property type="match status" value="1"/>
</dbReference>
<accession>A0A8J7LJ99</accession>
<dbReference type="PANTHER" id="PTHR30289:SF1">
    <property type="entry name" value="PEBP (PHOSPHATIDYLETHANOLAMINE-BINDING PROTEIN) FAMILY PROTEIN"/>
    <property type="match status" value="1"/>
</dbReference>
<dbReference type="InterPro" id="IPR005247">
    <property type="entry name" value="YbhB_YbcL/LppC-like"/>
</dbReference>
<dbReference type="EMBL" id="JAECZA010000281">
    <property type="protein sequence ID" value="MBH8577354.1"/>
    <property type="molecule type" value="Genomic_DNA"/>
</dbReference>
<gene>
    <name evidence="1" type="ORF">I8752_31185</name>
</gene>
<dbReference type="InterPro" id="IPR036610">
    <property type="entry name" value="PEBP-like_sf"/>
</dbReference>
<dbReference type="Gene3D" id="3.90.280.10">
    <property type="entry name" value="PEBP-like"/>
    <property type="match status" value="1"/>
</dbReference>
<dbReference type="RefSeq" id="WP_214436047.1">
    <property type="nucleotide sequence ID" value="NZ_CAWPUQ010000215.1"/>
</dbReference>
<evidence type="ECO:0000313" key="1">
    <source>
        <dbReference type="EMBL" id="MBH8577354.1"/>
    </source>
</evidence>
<dbReference type="Pfam" id="PF01161">
    <property type="entry name" value="PBP"/>
    <property type="match status" value="1"/>
</dbReference>
<organism evidence="1 2">
    <name type="scientific">Dendronalium phyllosphericum CENA369</name>
    <dbReference type="NCBI Taxonomy" id="1725256"/>
    <lineage>
        <taxon>Bacteria</taxon>
        <taxon>Bacillati</taxon>
        <taxon>Cyanobacteriota</taxon>
        <taxon>Cyanophyceae</taxon>
        <taxon>Nostocales</taxon>
        <taxon>Nostocaceae</taxon>
        <taxon>Dendronalium</taxon>
        <taxon>Dendronalium phyllosphericum</taxon>
    </lineage>
</organism>
<dbReference type="PANTHER" id="PTHR30289">
    <property type="entry name" value="UNCHARACTERIZED PROTEIN YBCL-RELATED"/>
    <property type="match status" value="1"/>
</dbReference>
<proteinExistence type="predicted"/>
<dbReference type="Proteomes" id="UP000662314">
    <property type="component" value="Unassembled WGS sequence"/>
</dbReference>
<comment type="caution">
    <text evidence="1">The sequence shown here is derived from an EMBL/GenBank/DDBJ whole genome shotgun (WGS) entry which is preliminary data.</text>
</comment>
<reference evidence="1 2" key="1">
    <citation type="journal article" date="2021" name="Int. J. Syst. Evol. Microbiol.">
        <title>Amazonocrinis nigriterrae gen. nov., sp. nov., Atlanticothrix silvestris gen. nov., sp. nov. and Dendronalium phyllosphericum gen. nov., sp. nov., nostocacean cyanobacteria from Brazilian environments.</title>
        <authorList>
            <person name="Alvarenga D.O."/>
            <person name="Andreote A.P.D."/>
            <person name="Branco L.H.Z."/>
            <person name="Delbaje E."/>
            <person name="Cruz R.B."/>
            <person name="Varani A.M."/>
            <person name="Fiore M.F."/>
        </authorList>
    </citation>
    <scope>NUCLEOTIDE SEQUENCE [LARGE SCALE GENOMIC DNA]</scope>
    <source>
        <strain evidence="1 2">CENA369</strain>
    </source>
</reference>
<sequence>MKLESNVFDNNGLIPAKYTCDGVDISPPLIWDEVPTETQSIVLIVDDPDAPRQTFVHWVVYDIPATVHQLPEQIPSVKTLPNGGVQGTNDFGKLGYGGPCPPSGTHRYFFKLYALDRKLALAAGANKNQILAAMESHVLAKADLIGLYKRQN</sequence>